<name>A0A1B6CBZ3_9HEMI</name>
<organism evidence="1">
    <name type="scientific">Clastoptera arizonana</name>
    <name type="common">Arizona spittle bug</name>
    <dbReference type="NCBI Taxonomy" id="38151"/>
    <lineage>
        <taxon>Eukaryota</taxon>
        <taxon>Metazoa</taxon>
        <taxon>Ecdysozoa</taxon>
        <taxon>Arthropoda</taxon>
        <taxon>Hexapoda</taxon>
        <taxon>Insecta</taxon>
        <taxon>Pterygota</taxon>
        <taxon>Neoptera</taxon>
        <taxon>Paraneoptera</taxon>
        <taxon>Hemiptera</taxon>
        <taxon>Auchenorrhyncha</taxon>
        <taxon>Cercopoidea</taxon>
        <taxon>Clastopteridae</taxon>
        <taxon>Clastoptera</taxon>
    </lineage>
</organism>
<reference evidence="1" key="1">
    <citation type="submission" date="2015-12" db="EMBL/GenBank/DDBJ databases">
        <title>De novo transcriptome assembly of four potential Pierce s Disease insect vectors from Arizona vineyards.</title>
        <authorList>
            <person name="Tassone E.E."/>
        </authorList>
    </citation>
    <scope>NUCLEOTIDE SEQUENCE</scope>
</reference>
<proteinExistence type="predicted"/>
<sequence length="181" mass="21877">MSLVWKIIYVILFAVCYFRIAISQQSLLEEEERERQEAIRKNAEFGEWLEATRIPVKSRERKQLDHLMLVIEGETLMLNMYMHIMEEEGHDRTKRQYVQCKELLRSIDKLKMNSRNETLDQRMERAEHVFQKINAIKPDMSKIKDMDYYFKQHMSEKELRKFTDAKRIVVASSRELEDLKT</sequence>
<evidence type="ECO:0000313" key="1">
    <source>
        <dbReference type="EMBL" id="JAS10977.1"/>
    </source>
</evidence>
<dbReference type="AlphaFoldDB" id="A0A1B6CBZ3"/>
<gene>
    <name evidence="1" type="ORF">g.12869</name>
</gene>
<dbReference type="EMBL" id="GEDC01026321">
    <property type="protein sequence ID" value="JAS10977.1"/>
    <property type="molecule type" value="Transcribed_RNA"/>
</dbReference>
<protein>
    <submittedName>
        <fullName evidence="1">Uncharacterized protein</fullName>
    </submittedName>
</protein>
<accession>A0A1B6CBZ3</accession>